<dbReference type="Proteomes" id="UP000824044">
    <property type="component" value="Unassembled WGS sequence"/>
</dbReference>
<comment type="caution">
    <text evidence="2">The sequence shown here is derived from an EMBL/GenBank/DDBJ whole genome shotgun (WGS) entry which is preliminary data.</text>
</comment>
<protein>
    <submittedName>
        <fullName evidence="2">Uncharacterized protein</fullName>
    </submittedName>
</protein>
<proteinExistence type="predicted"/>
<evidence type="ECO:0000313" key="2">
    <source>
        <dbReference type="EMBL" id="HIZ24798.1"/>
    </source>
</evidence>
<name>A0A9D2DXG3_9FIRM</name>
<sequence length="174" mass="19788">TVYGGGLLGGFMQGFTGSSGKQQVTVQTRTNVVHFLSMRFSRDQSSKNYHEIARLEQEFYETPEGLMKYVYEPEPPKRRTIVSVILIVVFAIALVATIAESMPENMILASSLLLAAAILFLILSWVFYVVIKRKQGEKNRAIRAHNETIGDAKERRCEEILRRHEVLIKEDNVQ</sequence>
<gene>
    <name evidence="2" type="ORF">H9812_04930</name>
</gene>
<keyword evidence="1" id="KW-0472">Membrane</keyword>
<dbReference type="AlphaFoldDB" id="A0A9D2DXG3"/>
<evidence type="ECO:0000313" key="3">
    <source>
        <dbReference type="Proteomes" id="UP000824044"/>
    </source>
</evidence>
<keyword evidence="1" id="KW-0812">Transmembrane</keyword>
<feature type="transmembrane region" description="Helical" evidence="1">
    <location>
        <begin position="105"/>
        <end position="131"/>
    </location>
</feature>
<keyword evidence="1" id="KW-1133">Transmembrane helix</keyword>
<evidence type="ECO:0000256" key="1">
    <source>
        <dbReference type="SAM" id="Phobius"/>
    </source>
</evidence>
<dbReference type="EMBL" id="DXBS01000097">
    <property type="protein sequence ID" value="HIZ24798.1"/>
    <property type="molecule type" value="Genomic_DNA"/>
</dbReference>
<organism evidence="2 3">
    <name type="scientific">Candidatus Gallimonas intestinigallinarum</name>
    <dbReference type="NCBI Taxonomy" id="2838604"/>
    <lineage>
        <taxon>Bacteria</taxon>
        <taxon>Bacillati</taxon>
        <taxon>Bacillota</taxon>
        <taxon>Clostridia</taxon>
        <taxon>Candidatus Gallimonas</taxon>
    </lineage>
</organism>
<reference evidence="2" key="1">
    <citation type="journal article" date="2021" name="PeerJ">
        <title>Extensive microbial diversity within the chicken gut microbiome revealed by metagenomics and culture.</title>
        <authorList>
            <person name="Gilroy R."/>
            <person name="Ravi A."/>
            <person name="Getino M."/>
            <person name="Pursley I."/>
            <person name="Horton D.L."/>
            <person name="Alikhan N.F."/>
            <person name="Baker D."/>
            <person name="Gharbi K."/>
            <person name="Hall N."/>
            <person name="Watson M."/>
            <person name="Adriaenssens E.M."/>
            <person name="Foster-Nyarko E."/>
            <person name="Jarju S."/>
            <person name="Secka A."/>
            <person name="Antonio M."/>
            <person name="Oren A."/>
            <person name="Chaudhuri R.R."/>
            <person name="La Ragione R."/>
            <person name="Hildebrand F."/>
            <person name="Pallen M.J."/>
        </authorList>
    </citation>
    <scope>NUCLEOTIDE SEQUENCE</scope>
    <source>
        <strain evidence="2">CHK33-5263</strain>
    </source>
</reference>
<feature type="non-terminal residue" evidence="2">
    <location>
        <position position="1"/>
    </location>
</feature>
<accession>A0A9D2DXG3</accession>
<feature type="transmembrane region" description="Helical" evidence="1">
    <location>
        <begin position="81"/>
        <end position="99"/>
    </location>
</feature>
<reference evidence="2" key="2">
    <citation type="submission" date="2021-04" db="EMBL/GenBank/DDBJ databases">
        <authorList>
            <person name="Gilroy R."/>
        </authorList>
    </citation>
    <scope>NUCLEOTIDE SEQUENCE</scope>
    <source>
        <strain evidence="2">CHK33-5263</strain>
    </source>
</reference>